<protein>
    <submittedName>
        <fullName evidence="3">Uncharacterized protein</fullName>
    </submittedName>
</protein>
<organism evidence="3 4">
    <name type="scientific">Coleophoma crateriformis</name>
    <dbReference type="NCBI Taxonomy" id="565419"/>
    <lineage>
        <taxon>Eukaryota</taxon>
        <taxon>Fungi</taxon>
        <taxon>Dikarya</taxon>
        <taxon>Ascomycota</taxon>
        <taxon>Pezizomycotina</taxon>
        <taxon>Leotiomycetes</taxon>
        <taxon>Helotiales</taxon>
        <taxon>Dermateaceae</taxon>
        <taxon>Coleophoma</taxon>
    </lineage>
</organism>
<reference evidence="3 4" key="1">
    <citation type="journal article" date="2018" name="IMA Fungus">
        <title>IMA Genome-F 9: Draft genome sequence of Annulohypoxylon stygium, Aspergillus mulundensis, Berkeleyomyces basicola (syn. Thielaviopsis basicola), Ceratocystis smalleyi, two Cercospora beticola strains, Coleophoma cylindrospora, Fusarium fracticaudum, Phialophora cf. hyalina, and Morchella septimelata.</title>
        <authorList>
            <person name="Wingfield B.D."/>
            <person name="Bills G.F."/>
            <person name="Dong Y."/>
            <person name="Huang W."/>
            <person name="Nel W.J."/>
            <person name="Swalarsk-Parry B.S."/>
            <person name="Vaghefi N."/>
            <person name="Wilken P.M."/>
            <person name="An Z."/>
            <person name="de Beer Z.W."/>
            <person name="De Vos L."/>
            <person name="Chen L."/>
            <person name="Duong T.A."/>
            <person name="Gao Y."/>
            <person name="Hammerbacher A."/>
            <person name="Kikkert J.R."/>
            <person name="Li Y."/>
            <person name="Li H."/>
            <person name="Li K."/>
            <person name="Li Q."/>
            <person name="Liu X."/>
            <person name="Ma X."/>
            <person name="Naidoo K."/>
            <person name="Pethybridge S.J."/>
            <person name="Sun J."/>
            <person name="Steenkamp E.T."/>
            <person name="van der Nest M.A."/>
            <person name="van Wyk S."/>
            <person name="Wingfield M.J."/>
            <person name="Xiong C."/>
            <person name="Yue Q."/>
            <person name="Zhang X."/>
        </authorList>
    </citation>
    <scope>NUCLEOTIDE SEQUENCE [LARGE SCALE GENOMIC DNA]</scope>
    <source>
        <strain evidence="3 4">BP5796</strain>
    </source>
</reference>
<keyword evidence="4" id="KW-1185">Reference proteome</keyword>
<keyword evidence="2" id="KW-0732">Signal</keyword>
<accession>A0A3D8R7P8</accession>
<proteinExistence type="predicted"/>
<evidence type="ECO:0000313" key="4">
    <source>
        <dbReference type="Proteomes" id="UP000256328"/>
    </source>
</evidence>
<dbReference type="AlphaFoldDB" id="A0A3D8R7P8"/>
<feature type="region of interest" description="Disordered" evidence="1">
    <location>
        <begin position="283"/>
        <end position="314"/>
    </location>
</feature>
<sequence length="730" mass="81249">MAARRFSRLRLGAGSLSGSMLLCSIFMTLVAVAVAATEQQRPLEDHLSGTVADHESELVAEGSSTWKFNFSSSAPHYFASVYGLLQQWPNTFFPNGHSIAPCEIAPFTKLYHGRLDADEPPSPEWVAFDVEMAYGIMGSFRNSHLLTYQTTRPMKCIYFDGESATLMGSGQMDTQMLHLYGNVSGPPNGDRFRGLFDEYARATGLCDWIREKKLGGSGWGFEGVVRMNAGFEMIVCDFSSPTLRLISHLNVTAPLLPAEEDEQSTREMGVDEVVMPLAKRDEGSSYYPLPPSQTRSDRVTNPTNPPMPPNWRRDREREPFLRSQGWGWFTSATEHYGSSGLGPHVGETRVKVLSCGILSYYSPAFRSAEAAHAKIEQKSLNLTSDGFWKGPGANGSKREGLTHLTRRRRAHTLGDVSVEDAITMREASEAAFYELLSSSPNCSGLDWSGMTNEIVQRNSGYLDRLAQLLKKHEELPVTIIKNQTAIQAWMKTFRDQTHAFLLPYLEYPSASKQSEEKWSRSSELFKATYARCRFHHTRLLDPDQGIFLGAQEKTLKWAVEETYGGICDVMVDIGLSVESVWESKFNSPLNDTREVDNVGLSAEITRWREGVLELMAWLGWAGEWVSCDKKCAWDEKCFIPMWPLMARREGWGGGPGHGPPPGVDGPPEKGREDPQYPSPYRGPYPGFGRPYGPPGGGPGRGRGRPPGFGNGEDEKELWAPVCAKIEYIMG</sequence>
<feature type="compositionally biased region" description="Gly residues" evidence="1">
    <location>
        <begin position="697"/>
        <end position="710"/>
    </location>
</feature>
<dbReference type="PANTHER" id="PTHR35204">
    <property type="entry name" value="YALI0A21131P"/>
    <property type="match status" value="1"/>
</dbReference>
<feature type="region of interest" description="Disordered" evidence="1">
    <location>
        <begin position="650"/>
        <end position="715"/>
    </location>
</feature>
<evidence type="ECO:0000313" key="3">
    <source>
        <dbReference type="EMBL" id="RDW69948.1"/>
    </source>
</evidence>
<dbReference type="EMBL" id="PDLN01000012">
    <property type="protein sequence ID" value="RDW69948.1"/>
    <property type="molecule type" value="Genomic_DNA"/>
</dbReference>
<gene>
    <name evidence="3" type="ORF">BP5796_08345</name>
</gene>
<evidence type="ECO:0000256" key="1">
    <source>
        <dbReference type="SAM" id="MobiDB-lite"/>
    </source>
</evidence>
<dbReference type="OrthoDB" id="10261782at2759"/>
<dbReference type="Proteomes" id="UP000256328">
    <property type="component" value="Unassembled WGS sequence"/>
</dbReference>
<feature type="signal peptide" evidence="2">
    <location>
        <begin position="1"/>
        <end position="35"/>
    </location>
</feature>
<dbReference type="PANTHER" id="PTHR35204:SF1">
    <property type="entry name" value="ENTEROTOXIN"/>
    <property type="match status" value="1"/>
</dbReference>
<name>A0A3D8R7P8_9HELO</name>
<evidence type="ECO:0000256" key="2">
    <source>
        <dbReference type="SAM" id="SignalP"/>
    </source>
</evidence>
<comment type="caution">
    <text evidence="3">The sequence shown here is derived from an EMBL/GenBank/DDBJ whole genome shotgun (WGS) entry which is preliminary data.</text>
</comment>
<feature type="chain" id="PRO_5017615720" evidence="2">
    <location>
        <begin position="36"/>
        <end position="730"/>
    </location>
</feature>
<dbReference type="InterPro" id="IPR038921">
    <property type="entry name" value="YOR389W-like"/>
</dbReference>